<feature type="compositionally biased region" description="Basic and acidic residues" evidence="4">
    <location>
        <begin position="717"/>
        <end position="731"/>
    </location>
</feature>
<feature type="compositionally biased region" description="Basic and acidic residues" evidence="4">
    <location>
        <begin position="362"/>
        <end position="371"/>
    </location>
</feature>
<feature type="compositionally biased region" description="Basic and acidic residues" evidence="4">
    <location>
        <begin position="266"/>
        <end position="277"/>
    </location>
</feature>
<dbReference type="Gene3D" id="3.30.450.200">
    <property type="match status" value="1"/>
</dbReference>
<keyword evidence="7" id="KW-1185">Reference proteome</keyword>
<feature type="domain" description="UDENN" evidence="5">
    <location>
        <begin position="1326"/>
        <end position="1748"/>
    </location>
</feature>
<gene>
    <name evidence="6" type="ORF">FCC1311_105602</name>
</gene>
<dbReference type="PROSITE" id="PS50082">
    <property type="entry name" value="WD_REPEATS_2"/>
    <property type="match status" value="2"/>
</dbReference>
<dbReference type="OrthoDB" id="6019893at2759"/>
<dbReference type="InterPro" id="IPR051696">
    <property type="entry name" value="DENN_Domain_GEFs"/>
</dbReference>
<dbReference type="InterPro" id="IPR043153">
    <property type="entry name" value="DENN_C"/>
</dbReference>
<feature type="repeat" description="WD" evidence="3">
    <location>
        <begin position="128"/>
        <end position="167"/>
    </location>
</feature>
<evidence type="ECO:0000259" key="5">
    <source>
        <dbReference type="PROSITE" id="PS50211"/>
    </source>
</evidence>
<feature type="compositionally biased region" description="Acidic residues" evidence="4">
    <location>
        <begin position="284"/>
        <end position="307"/>
    </location>
</feature>
<dbReference type="InterPro" id="IPR001194">
    <property type="entry name" value="cDENN_dom"/>
</dbReference>
<keyword evidence="2" id="KW-0677">Repeat</keyword>
<name>A0A2R5GTY6_9STRA</name>
<evidence type="ECO:0000256" key="4">
    <source>
        <dbReference type="SAM" id="MobiDB-lite"/>
    </source>
</evidence>
<dbReference type="Gene3D" id="2.130.10.10">
    <property type="entry name" value="YVTN repeat-like/Quinoprotein amine dehydrogenase"/>
    <property type="match status" value="1"/>
</dbReference>
<evidence type="ECO:0000313" key="6">
    <source>
        <dbReference type="EMBL" id="GBG34337.1"/>
    </source>
</evidence>
<protein>
    <submittedName>
        <fullName evidence="6">WD repeat-containing protein pop2</fullName>
    </submittedName>
</protein>
<dbReference type="InterPro" id="IPR036322">
    <property type="entry name" value="WD40_repeat_dom_sf"/>
</dbReference>
<dbReference type="Proteomes" id="UP000241890">
    <property type="component" value="Unassembled WGS sequence"/>
</dbReference>
<dbReference type="PROSITE" id="PS00678">
    <property type="entry name" value="WD_REPEATS_1"/>
    <property type="match status" value="2"/>
</dbReference>
<dbReference type="InterPro" id="IPR001680">
    <property type="entry name" value="WD40_rpt"/>
</dbReference>
<dbReference type="Pfam" id="PF00400">
    <property type="entry name" value="WD40"/>
    <property type="match status" value="2"/>
</dbReference>
<dbReference type="InterPro" id="IPR037516">
    <property type="entry name" value="Tripartite_DENN"/>
</dbReference>
<feature type="region of interest" description="Disordered" evidence="4">
    <location>
        <begin position="697"/>
        <end position="731"/>
    </location>
</feature>
<feature type="compositionally biased region" description="Low complexity" evidence="4">
    <location>
        <begin position="706"/>
        <end position="715"/>
    </location>
</feature>
<accession>A0A2R5GTY6</accession>
<feature type="compositionally biased region" description="Basic and acidic residues" evidence="4">
    <location>
        <begin position="344"/>
        <end position="354"/>
    </location>
</feature>
<dbReference type="SMART" id="SM00320">
    <property type="entry name" value="WD40"/>
    <property type="match status" value="4"/>
</dbReference>
<feature type="repeat" description="WD" evidence="3">
    <location>
        <begin position="88"/>
        <end position="127"/>
    </location>
</feature>
<dbReference type="GO" id="GO:0031410">
    <property type="term" value="C:cytoplasmic vesicle"/>
    <property type="evidence" value="ECO:0007669"/>
    <property type="project" value="TreeGrafter"/>
</dbReference>
<dbReference type="InterPro" id="IPR019775">
    <property type="entry name" value="WD40_repeat_CS"/>
</dbReference>
<reference evidence="6 7" key="1">
    <citation type="submission" date="2017-12" db="EMBL/GenBank/DDBJ databases">
        <title>Sequencing, de novo assembly and annotation of complete genome of a new Thraustochytrid species, strain FCC1311.</title>
        <authorList>
            <person name="Sedici K."/>
            <person name="Godart F."/>
            <person name="Aiese Cigliano R."/>
            <person name="Sanseverino W."/>
            <person name="Barakat M."/>
            <person name="Ortet P."/>
            <person name="Marechal E."/>
            <person name="Cagnac O."/>
            <person name="Amato A."/>
        </authorList>
    </citation>
    <scope>NUCLEOTIDE SEQUENCE [LARGE SCALE GENOMIC DNA]</scope>
</reference>
<sequence>MSGRETLRIDAGAVVWSVAAHENLLVAGLLNNTVRVFDRASGGPRHVLTEATGEVRAVAIDAQRMVSGSRDNKVRVYAVPSFQLVRVLEGHTLWVYSVALEGDRIVSGSADETVRLWDARSGDALHVLRGHSNTVFSVSLLGSEIVSGSDDKSVRIWDAETGASTRELDGWEAMRPIEDVLGGPATTAAAKEALQAALANGDPAELGRCKLMVVGQGAAGKTVKVALWREGADLLPELVAGAQELWLEPQAWLEHTDLAATPKRSVNQEDQQHRAWSDDVGNGSDEEIPQETEDHGNDDEGENEGGENDDHYNEHETIETFSKSSGSRKNRRRRLRALSAGTEPIHENKSEMRHQPKQRRHSIGDSRAHGKALPENDFWVSEDTTFAELCEDAMRYFLRNKDNASQPKLMGTLVNAHLVAWELAALEALLNEHIAPHTVRWDTWKTAGCPPESLFLQVEHSTRLQALLESVKPALQHAFDAYCVRDPQASVRKDRTSHERFLTLGQFQLLTQDFDLFAAGTYLDARIASRIYVTCCEHHNRSSSPIGQGHGSSGKMCWPAFLQALVRLAIVLAIPLEIGHQGDKDDPTDHARKIAAQRRDRHFAHVALRYPDLALKGLLQQLHFNVFGRPAKLRELCGRLENRHWRRGPVTPLGSQTDIIACAQKLAKVFTPLWDADGGPADYFVLFAEEVREHARSEANATRSMRGPAAGLGRLRGPHDSNEDSGERKETSHFLLMSPSVSTMPSTLASASRESSLPPAATDPTKAKAKYMEEACQQAEEAMLEAAEKFARRAEACAQITQMERSVSAHEAEHAMSDCVQLYKVATLRFRAALRSFDNLSDDNAGDGKEEDGDDEDEELESCVVIDDGPNAHPEILYQLGLDRASAFRLLGSLRMISLRFQLMSPGTRYAGGAAWDSGRFFRAVARSALAADHLFGCSALAYERIRFSKHFRISLLNNWSFVLFERAQVKALAKAALHRAIQLETTQSKTEGRASSTNIVSATRLDRPIQEALARSRQLIGLGFELALPSHANREWLLPVALLWTWTNCIDLAGLTAVSLSVLVANAVTPRREEADCQSASMENSASEMHIFALEASEVSRVLTERARLALISLFDSVKTQMAELQDPEALPEQAVRALLRRIFAWDKNEYYIQLVSTAMKSQDTGKLTLAQFLSFMVRLALEDPIGFAKTLYQGDVLQRFEVEDARPTRKVPTSLFIASLLYPSFAESARARRHRRSYIRRLSTTPSPLMFQDDHSAAHHGGALKDQTELVEAAAAVPENSLVDHFVVLDAREFAMPDELQKLSSLAEAQLAPRVRTVWPPTVEGVLEEEDDLARGRFSLEQLAGFRALHEQAPMPLDLVGFCFRKEKYSLMGVRPGASATQTSSTEASVTPMVLTDGMGTRRYAVILTFWEELDPHEALREYNRDGAVDHLLATSGSRKWLAPTSLCILSRWPMYQTFETFLRHILRLSRMEVPLRLERYIANFISETPVPPPGTMQVQTILYDSPLYIRMPARSELPLPEVSMARLFASLSVGNILAIFACLLTEQKVALCSVDETKLTPVAEALRALLFPLDLQTIYIPVLPPSLMDFLYAPVPFFMGINSSCLDLGNSAILPAKSLQVPKAETCSVGASECSQGMFDNEDDRKVNARTSGASFASRLPKNAQAIMHDKWCHEVRQAFLGFQMRLLRNYKRCIVRKPQEIDWSFDRDAFLADHTSSRDFCNQFLSTQLVAGFVQDAIAVQNGQMHARQHDLDLFDALLGEAENRAKSNRLYSRQKKKPNSPLLDGASPSVSRTHYVPLPGSLKPSQTASGRASDGGASGPFPPASSFPILDPTLLGPRDGQRVSLLDVPRVQVPFAKVEISEFKRVASRRNLDPKMAASRR</sequence>
<dbReference type="InterPro" id="IPR020472">
    <property type="entry name" value="WD40_PAC1"/>
</dbReference>
<organism evidence="6 7">
    <name type="scientific">Hondaea fermentalgiana</name>
    <dbReference type="NCBI Taxonomy" id="2315210"/>
    <lineage>
        <taxon>Eukaryota</taxon>
        <taxon>Sar</taxon>
        <taxon>Stramenopiles</taxon>
        <taxon>Bigyra</taxon>
        <taxon>Labyrinthulomycetes</taxon>
        <taxon>Thraustochytrida</taxon>
        <taxon>Thraustochytriidae</taxon>
        <taxon>Hondaea</taxon>
    </lineage>
</organism>
<feature type="region of interest" description="Disordered" evidence="4">
    <location>
        <begin position="1772"/>
        <end position="1838"/>
    </location>
</feature>
<feature type="compositionally biased region" description="Basic residues" evidence="4">
    <location>
        <begin position="326"/>
        <end position="336"/>
    </location>
</feature>
<proteinExistence type="predicted"/>
<dbReference type="InterPro" id="IPR005112">
    <property type="entry name" value="dDENN_dom"/>
</dbReference>
<dbReference type="SMART" id="SM00799">
    <property type="entry name" value="DENN"/>
    <property type="match status" value="1"/>
</dbReference>
<dbReference type="SUPFAM" id="SSF50978">
    <property type="entry name" value="WD40 repeat-like"/>
    <property type="match status" value="1"/>
</dbReference>
<dbReference type="Gene3D" id="3.40.50.11500">
    <property type="match status" value="1"/>
</dbReference>
<feature type="compositionally biased region" description="Basic and acidic residues" evidence="4">
    <location>
        <begin position="308"/>
        <end position="318"/>
    </location>
</feature>
<dbReference type="EMBL" id="BEYU01000188">
    <property type="protein sequence ID" value="GBG34337.1"/>
    <property type="molecule type" value="Genomic_DNA"/>
</dbReference>
<evidence type="ECO:0000256" key="3">
    <source>
        <dbReference type="PROSITE-ProRule" id="PRU00221"/>
    </source>
</evidence>
<dbReference type="PANTHER" id="PTHR12296:SF21">
    <property type="entry name" value="DENN DOMAIN-CONTAINING PROTEIN 3"/>
    <property type="match status" value="1"/>
</dbReference>
<dbReference type="PROSITE" id="PS50211">
    <property type="entry name" value="DENN"/>
    <property type="match status" value="1"/>
</dbReference>
<dbReference type="InterPro" id="IPR015943">
    <property type="entry name" value="WD40/YVTN_repeat-like_dom_sf"/>
</dbReference>
<comment type="caution">
    <text evidence="6">The sequence shown here is derived from an EMBL/GenBank/DDBJ whole genome shotgun (WGS) entry which is preliminary data.</text>
</comment>
<evidence type="ECO:0000313" key="7">
    <source>
        <dbReference type="Proteomes" id="UP000241890"/>
    </source>
</evidence>
<dbReference type="PRINTS" id="PR00320">
    <property type="entry name" value="GPROTEINBRPT"/>
</dbReference>
<feature type="region of interest" description="Disordered" evidence="4">
    <location>
        <begin position="263"/>
        <end position="371"/>
    </location>
</feature>
<dbReference type="InParanoid" id="A0A2R5GTY6"/>
<dbReference type="PANTHER" id="PTHR12296">
    <property type="entry name" value="DENN DOMAIN-CONTAINING PROTEIN 4"/>
    <property type="match status" value="1"/>
</dbReference>
<keyword evidence="1 3" id="KW-0853">WD repeat</keyword>
<evidence type="ECO:0000256" key="1">
    <source>
        <dbReference type="ARBA" id="ARBA00022574"/>
    </source>
</evidence>
<dbReference type="Pfam" id="PF02141">
    <property type="entry name" value="DENN"/>
    <property type="match status" value="1"/>
</dbReference>
<dbReference type="GO" id="GO:0032483">
    <property type="term" value="P:regulation of Rab protein signal transduction"/>
    <property type="evidence" value="ECO:0007669"/>
    <property type="project" value="TreeGrafter"/>
</dbReference>
<dbReference type="SMART" id="SM00801">
    <property type="entry name" value="dDENN"/>
    <property type="match status" value="1"/>
</dbReference>
<dbReference type="PROSITE" id="PS50294">
    <property type="entry name" value="WD_REPEATS_REGION"/>
    <property type="match status" value="2"/>
</dbReference>
<evidence type="ECO:0000256" key="2">
    <source>
        <dbReference type="ARBA" id="ARBA00022737"/>
    </source>
</evidence>